<reference evidence="1 2" key="1">
    <citation type="submission" date="2024-10" db="EMBL/GenBank/DDBJ databases">
        <title>The Natural Products Discovery Center: Release of the First 8490 Sequenced Strains for Exploring Actinobacteria Biosynthetic Diversity.</title>
        <authorList>
            <person name="Kalkreuter E."/>
            <person name="Kautsar S.A."/>
            <person name="Yang D."/>
            <person name="Bader C.D."/>
            <person name="Teijaro C.N."/>
            <person name="Fluegel L."/>
            <person name="Davis C.M."/>
            <person name="Simpson J.R."/>
            <person name="Lauterbach L."/>
            <person name="Steele A.D."/>
            <person name="Gui C."/>
            <person name="Meng S."/>
            <person name="Li G."/>
            <person name="Viehrig K."/>
            <person name="Ye F."/>
            <person name="Su P."/>
            <person name="Kiefer A.F."/>
            <person name="Nichols A."/>
            <person name="Cepeda A.J."/>
            <person name="Yan W."/>
            <person name="Fan B."/>
            <person name="Jiang Y."/>
            <person name="Adhikari A."/>
            <person name="Zheng C.-J."/>
            <person name="Schuster L."/>
            <person name="Cowan T.M."/>
            <person name="Smanski M.J."/>
            <person name="Chevrette M.G."/>
            <person name="De Carvalho L.P.S."/>
            <person name="Shen B."/>
        </authorList>
    </citation>
    <scope>NUCLEOTIDE SEQUENCE [LARGE SCALE GENOMIC DNA]</scope>
    <source>
        <strain evidence="1 2">NPDC004045</strain>
    </source>
</reference>
<proteinExistence type="predicted"/>
<gene>
    <name evidence="1" type="ORF">ACFYTF_23885</name>
</gene>
<organism evidence="1 2">
    <name type="scientific">Nocardia thailandica</name>
    <dbReference type="NCBI Taxonomy" id="257275"/>
    <lineage>
        <taxon>Bacteria</taxon>
        <taxon>Bacillati</taxon>
        <taxon>Actinomycetota</taxon>
        <taxon>Actinomycetes</taxon>
        <taxon>Mycobacteriales</taxon>
        <taxon>Nocardiaceae</taxon>
        <taxon>Nocardia</taxon>
    </lineage>
</organism>
<name>A0ABW6PTX9_9NOCA</name>
<protein>
    <recommendedName>
        <fullName evidence="3">TetR family transcriptional regulator</fullName>
    </recommendedName>
</protein>
<comment type="caution">
    <text evidence="1">The sequence shown here is derived from an EMBL/GenBank/DDBJ whole genome shotgun (WGS) entry which is preliminary data.</text>
</comment>
<dbReference type="EMBL" id="JBIAMX010000017">
    <property type="protein sequence ID" value="MFF0545883.1"/>
    <property type="molecule type" value="Genomic_DNA"/>
</dbReference>
<evidence type="ECO:0008006" key="3">
    <source>
        <dbReference type="Google" id="ProtNLM"/>
    </source>
</evidence>
<keyword evidence="2" id="KW-1185">Reference proteome</keyword>
<dbReference type="Proteomes" id="UP001601444">
    <property type="component" value="Unassembled WGS sequence"/>
</dbReference>
<sequence>MSFAGDRDVDPLVRSEVVRIHEEWLADPALPYAARLTRIDAHLADLTHRIGIAEVGLLDDLLVAWRRATGRNLPPVQVFARLRSLAHDDARRAVLCEHLYAQVPTGLIMDRRRTGYANAHRRYGTTPAPDLYRWRTRDIVPSPVAESIVLRTWGMVRSLDFLVLAAALIEVRLQDGMPIPETPLDPLATTLAAMVHDQLVVEGLPPV</sequence>
<evidence type="ECO:0000313" key="2">
    <source>
        <dbReference type="Proteomes" id="UP001601444"/>
    </source>
</evidence>
<evidence type="ECO:0000313" key="1">
    <source>
        <dbReference type="EMBL" id="MFF0545883.1"/>
    </source>
</evidence>
<dbReference type="RefSeq" id="WP_387702328.1">
    <property type="nucleotide sequence ID" value="NZ_JBIAMX010000017.1"/>
</dbReference>
<accession>A0ABW6PTX9</accession>